<reference evidence="1" key="1">
    <citation type="journal article" date="2022" name="Int. J. Mol. Sci.">
        <title>Draft Genome of Tanacetum Coccineum: Genomic Comparison of Closely Related Tanacetum-Family Plants.</title>
        <authorList>
            <person name="Yamashiro T."/>
            <person name="Shiraishi A."/>
            <person name="Nakayama K."/>
            <person name="Satake H."/>
        </authorList>
    </citation>
    <scope>NUCLEOTIDE SEQUENCE</scope>
</reference>
<proteinExistence type="predicted"/>
<evidence type="ECO:0000313" key="1">
    <source>
        <dbReference type="EMBL" id="GJS66583.1"/>
    </source>
</evidence>
<gene>
    <name evidence="1" type="ORF">Tco_0681147</name>
</gene>
<evidence type="ECO:0000313" key="2">
    <source>
        <dbReference type="Proteomes" id="UP001151760"/>
    </source>
</evidence>
<keyword evidence="2" id="KW-1185">Reference proteome</keyword>
<reference evidence="1" key="2">
    <citation type="submission" date="2022-01" db="EMBL/GenBank/DDBJ databases">
        <authorList>
            <person name="Yamashiro T."/>
            <person name="Shiraishi A."/>
            <person name="Satake H."/>
            <person name="Nakayama K."/>
        </authorList>
    </citation>
    <scope>NUCLEOTIDE SEQUENCE</scope>
</reference>
<name>A0ABQ4XMH4_9ASTR</name>
<dbReference type="Proteomes" id="UP001151760">
    <property type="component" value="Unassembled WGS sequence"/>
</dbReference>
<accession>A0ABQ4XMH4</accession>
<sequence length="149" mass="16951">MDKHSVGELKELRIGLGLKINQVKARIEFLKSMKSSKVKKLDGRDLLKMPPNTHNLITIMASIDHNNINSFGSDHGVESFGSSNENVENGSSNSMASAMSKDDDNSLYDWREFNWKWCLPIRTATINDMLFCFISDNIQQVFDFLYTVL</sequence>
<comment type="caution">
    <text evidence="1">The sequence shown here is derived from an EMBL/GenBank/DDBJ whole genome shotgun (WGS) entry which is preliminary data.</text>
</comment>
<protein>
    <submittedName>
        <fullName evidence="1">Uncharacterized protein</fullName>
    </submittedName>
</protein>
<organism evidence="1 2">
    <name type="scientific">Tanacetum coccineum</name>
    <dbReference type="NCBI Taxonomy" id="301880"/>
    <lineage>
        <taxon>Eukaryota</taxon>
        <taxon>Viridiplantae</taxon>
        <taxon>Streptophyta</taxon>
        <taxon>Embryophyta</taxon>
        <taxon>Tracheophyta</taxon>
        <taxon>Spermatophyta</taxon>
        <taxon>Magnoliopsida</taxon>
        <taxon>eudicotyledons</taxon>
        <taxon>Gunneridae</taxon>
        <taxon>Pentapetalae</taxon>
        <taxon>asterids</taxon>
        <taxon>campanulids</taxon>
        <taxon>Asterales</taxon>
        <taxon>Asteraceae</taxon>
        <taxon>Asteroideae</taxon>
        <taxon>Anthemideae</taxon>
        <taxon>Anthemidinae</taxon>
        <taxon>Tanacetum</taxon>
    </lineage>
</organism>
<dbReference type="EMBL" id="BQNB010009658">
    <property type="protein sequence ID" value="GJS66583.1"/>
    <property type="molecule type" value="Genomic_DNA"/>
</dbReference>